<protein>
    <submittedName>
        <fullName evidence="1">Uncharacterized protein</fullName>
    </submittedName>
</protein>
<dbReference type="SUPFAM" id="SSF50249">
    <property type="entry name" value="Nucleic acid-binding proteins"/>
    <property type="match status" value="1"/>
</dbReference>
<sequence>MNKYSRIEQAKNLAFQWKASNTDQSEITQILQSALNGQSVGLKAKVLFKGDKETVCSKHAKKNLIKCNIVVADTTGAITVTLWESQIAKVEQHSCYHFKELKLNRYKKNISALPQKQQLKIAKTLTFQVGLPVKLKT</sequence>
<reference evidence="1 2" key="1">
    <citation type="submission" date="2022-05" db="EMBL/GenBank/DDBJ databases">
        <authorList>
            <consortium name="Genoscope - CEA"/>
            <person name="William W."/>
        </authorList>
    </citation>
    <scope>NUCLEOTIDE SEQUENCE [LARGE SCALE GENOMIC DNA]</scope>
</reference>
<dbReference type="Proteomes" id="UP001159428">
    <property type="component" value="Unassembled WGS sequence"/>
</dbReference>
<proteinExistence type="predicted"/>
<dbReference type="AlphaFoldDB" id="A0AAU9WIZ9"/>
<evidence type="ECO:0000313" key="2">
    <source>
        <dbReference type="Proteomes" id="UP001159428"/>
    </source>
</evidence>
<keyword evidence="2" id="KW-1185">Reference proteome</keyword>
<gene>
    <name evidence="1" type="ORF">PMEA_00005804</name>
</gene>
<organism evidence="1 2">
    <name type="scientific">Pocillopora meandrina</name>
    <dbReference type="NCBI Taxonomy" id="46732"/>
    <lineage>
        <taxon>Eukaryota</taxon>
        <taxon>Metazoa</taxon>
        <taxon>Cnidaria</taxon>
        <taxon>Anthozoa</taxon>
        <taxon>Hexacorallia</taxon>
        <taxon>Scleractinia</taxon>
        <taxon>Astrocoeniina</taxon>
        <taxon>Pocilloporidae</taxon>
        <taxon>Pocillopora</taxon>
    </lineage>
</organism>
<dbReference type="EMBL" id="CALNXJ010000014">
    <property type="protein sequence ID" value="CAH3115012.1"/>
    <property type="molecule type" value="Genomic_DNA"/>
</dbReference>
<evidence type="ECO:0000313" key="1">
    <source>
        <dbReference type="EMBL" id="CAH3115012.1"/>
    </source>
</evidence>
<accession>A0AAU9WIZ9</accession>
<comment type="caution">
    <text evidence="1">The sequence shown here is derived from an EMBL/GenBank/DDBJ whole genome shotgun (WGS) entry which is preliminary data.</text>
</comment>
<dbReference type="InterPro" id="IPR012340">
    <property type="entry name" value="NA-bd_OB-fold"/>
</dbReference>
<name>A0AAU9WIZ9_9CNID</name>
<dbReference type="Gene3D" id="2.40.50.140">
    <property type="entry name" value="Nucleic acid-binding proteins"/>
    <property type="match status" value="1"/>
</dbReference>